<proteinExistence type="inferred from homology"/>
<evidence type="ECO:0000313" key="8">
    <source>
        <dbReference type="EMBL" id="MBD0380862.1"/>
    </source>
</evidence>
<keyword evidence="5 7" id="KW-1133">Transmembrane helix</keyword>
<comment type="similarity">
    <text evidence="2">Belongs to the chromate ion transporter (CHR) (TC 2.A.51) family.</text>
</comment>
<sequence>MPINNLKKLLDIFWTFLRISPVTFGGGYAMIPAIEREVVAKKQWMNDEEMSEILSVAGAAPGGIGVNTSALVGYHLAGIAGAVAAVIGITLPTFLIVLLLSVLYSFVEHYPKIQAMLKGIQAAIVGLIIVAAYKMAKSCIIDKITLLAAVSTVAVLLFAPIHPILVIIFGLFLGIIVLMLKERWGMQNPLVKEAAAPKTDTSYKYADYFIADGI</sequence>
<feature type="transmembrane region" description="Helical" evidence="7">
    <location>
        <begin position="113"/>
        <end position="133"/>
    </location>
</feature>
<dbReference type="InterPro" id="IPR052518">
    <property type="entry name" value="CHR_Transporter"/>
</dbReference>
<evidence type="ECO:0000256" key="3">
    <source>
        <dbReference type="ARBA" id="ARBA00022475"/>
    </source>
</evidence>
<dbReference type="GO" id="GO:0005886">
    <property type="term" value="C:plasma membrane"/>
    <property type="evidence" value="ECO:0007669"/>
    <property type="project" value="UniProtKB-SubCell"/>
</dbReference>
<evidence type="ECO:0000256" key="6">
    <source>
        <dbReference type="ARBA" id="ARBA00023136"/>
    </source>
</evidence>
<dbReference type="InterPro" id="IPR003370">
    <property type="entry name" value="Chromate_transpt"/>
</dbReference>
<dbReference type="RefSeq" id="WP_188174612.1">
    <property type="nucleotide sequence ID" value="NZ_JACVVD010000003.1"/>
</dbReference>
<evidence type="ECO:0000256" key="7">
    <source>
        <dbReference type="SAM" id="Phobius"/>
    </source>
</evidence>
<keyword evidence="4 7" id="KW-0812">Transmembrane</keyword>
<feature type="transmembrane region" description="Helical" evidence="7">
    <location>
        <begin position="164"/>
        <end position="180"/>
    </location>
</feature>
<keyword evidence="9" id="KW-1185">Reference proteome</keyword>
<dbReference type="AlphaFoldDB" id="A0A926QJW8"/>
<evidence type="ECO:0000313" key="9">
    <source>
        <dbReference type="Proteomes" id="UP000650466"/>
    </source>
</evidence>
<protein>
    <submittedName>
        <fullName evidence="8">Chromate transporter</fullName>
    </submittedName>
</protein>
<feature type="transmembrane region" description="Helical" evidence="7">
    <location>
        <begin position="54"/>
        <end position="76"/>
    </location>
</feature>
<dbReference type="Pfam" id="PF02417">
    <property type="entry name" value="Chromate_transp"/>
    <property type="match status" value="1"/>
</dbReference>
<dbReference type="PANTHER" id="PTHR43663">
    <property type="entry name" value="CHROMATE TRANSPORT PROTEIN-RELATED"/>
    <property type="match status" value="1"/>
</dbReference>
<evidence type="ECO:0000256" key="4">
    <source>
        <dbReference type="ARBA" id="ARBA00022692"/>
    </source>
</evidence>
<evidence type="ECO:0000256" key="5">
    <source>
        <dbReference type="ARBA" id="ARBA00022989"/>
    </source>
</evidence>
<evidence type="ECO:0000256" key="2">
    <source>
        <dbReference type="ARBA" id="ARBA00005262"/>
    </source>
</evidence>
<name>A0A926QJW8_9BACL</name>
<dbReference type="EMBL" id="JACVVD010000003">
    <property type="protein sequence ID" value="MBD0380862.1"/>
    <property type="molecule type" value="Genomic_DNA"/>
</dbReference>
<organism evidence="8 9">
    <name type="scientific">Paenibacillus sedimenti</name>
    <dbReference type="NCBI Taxonomy" id="2770274"/>
    <lineage>
        <taxon>Bacteria</taxon>
        <taxon>Bacillati</taxon>
        <taxon>Bacillota</taxon>
        <taxon>Bacilli</taxon>
        <taxon>Bacillales</taxon>
        <taxon>Paenibacillaceae</taxon>
        <taxon>Paenibacillus</taxon>
    </lineage>
</organism>
<feature type="transmembrane region" description="Helical" evidence="7">
    <location>
        <begin position="83"/>
        <end position="107"/>
    </location>
</feature>
<comment type="subcellular location">
    <subcellularLocation>
        <location evidence="1">Cell membrane</location>
        <topology evidence="1">Multi-pass membrane protein</topology>
    </subcellularLocation>
</comment>
<evidence type="ECO:0000256" key="1">
    <source>
        <dbReference type="ARBA" id="ARBA00004651"/>
    </source>
</evidence>
<keyword evidence="3" id="KW-1003">Cell membrane</keyword>
<gene>
    <name evidence="8" type="ORF">ICC18_12095</name>
</gene>
<reference evidence="8" key="1">
    <citation type="submission" date="2020-09" db="EMBL/GenBank/DDBJ databases">
        <title>Draft Genome Sequence of Paenibacillus sp. WST5.</title>
        <authorList>
            <person name="Bao Z."/>
        </authorList>
    </citation>
    <scope>NUCLEOTIDE SEQUENCE</scope>
    <source>
        <strain evidence="8">WST5</strain>
    </source>
</reference>
<dbReference type="Proteomes" id="UP000650466">
    <property type="component" value="Unassembled WGS sequence"/>
</dbReference>
<comment type="caution">
    <text evidence="8">The sequence shown here is derived from an EMBL/GenBank/DDBJ whole genome shotgun (WGS) entry which is preliminary data.</text>
</comment>
<dbReference type="GO" id="GO:0015109">
    <property type="term" value="F:chromate transmembrane transporter activity"/>
    <property type="evidence" value="ECO:0007669"/>
    <property type="project" value="InterPro"/>
</dbReference>
<feature type="transmembrane region" description="Helical" evidence="7">
    <location>
        <begin position="12"/>
        <end position="34"/>
    </location>
</feature>
<accession>A0A926QJW8</accession>
<keyword evidence="6 7" id="KW-0472">Membrane</keyword>
<dbReference type="PANTHER" id="PTHR43663:SF2">
    <property type="entry name" value="CHROMATE TRANSPORT PROTEIN-RELATED"/>
    <property type="match status" value="1"/>
</dbReference>